<dbReference type="SUPFAM" id="SSF69593">
    <property type="entry name" value="Glycerol-3-phosphate (1)-acyltransferase"/>
    <property type="match status" value="1"/>
</dbReference>
<dbReference type="InterPro" id="IPR002123">
    <property type="entry name" value="Plipid/glycerol_acylTrfase"/>
</dbReference>
<dbReference type="CDD" id="cd07989">
    <property type="entry name" value="LPLAT_AGPAT-like"/>
    <property type="match status" value="1"/>
</dbReference>
<dbReference type="GO" id="GO:0006654">
    <property type="term" value="P:phosphatidic acid biosynthetic process"/>
    <property type="evidence" value="ECO:0007669"/>
    <property type="project" value="TreeGrafter"/>
</dbReference>
<evidence type="ECO:0000256" key="3">
    <source>
        <dbReference type="ARBA" id="ARBA00023315"/>
    </source>
</evidence>
<sequence>MTLLRSIAFNILFYGNLTLQLLFWSPVFFFASEATCWWIVRNWARSSLWLLEKVAGARSLVSGAENLPEGGAIVASKHQSEWEIMALLVAVDRPTFILKKELMHIPLFGSFARRMRMIPVDRSRRGAAIAEMTQAARDAVAEGRRIIIFPEGTRTAPGAEVDYRQGVFRLYDALGLPAVPVALNSGLFWPRRGFRKHPGEIRAEFLPPIAPGLDRPHFIESLRSAIESRSRELLKEAGWQGGDGSAPVASTATPAGSGESAQSRETTS</sequence>
<protein>
    <submittedName>
        <fullName evidence="6">1-acyl-sn-glycerol-3-phosphate acyltransferase</fullName>
    </submittedName>
</protein>
<dbReference type="Pfam" id="PF01553">
    <property type="entry name" value="Acyltransferase"/>
    <property type="match status" value="1"/>
</dbReference>
<evidence type="ECO:0000256" key="1">
    <source>
        <dbReference type="ARBA" id="ARBA00005189"/>
    </source>
</evidence>
<evidence type="ECO:0000313" key="6">
    <source>
        <dbReference type="EMBL" id="TFF19675.1"/>
    </source>
</evidence>
<dbReference type="PANTHER" id="PTHR10434">
    <property type="entry name" value="1-ACYL-SN-GLYCEROL-3-PHOSPHATE ACYLTRANSFERASE"/>
    <property type="match status" value="1"/>
</dbReference>
<dbReference type="PANTHER" id="PTHR10434:SF40">
    <property type="entry name" value="1-ACYL-SN-GLYCEROL-3-PHOSPHATE ACYLTRANSFERASE"/>
    <property type="match status" value="1"/>
</dbReference>
<reference evidence="6 7" key="1">
    <citation type="submission" date="2019-03" db="EMBL/GenBank/DDBJ databases">
        <title>Jiella endophytica sp. nov., a novel endophytic bacterium isolated from root of Ficus microcarpa Linn. f.</title>
        <authorList>
            <person name="Tuo L."/>
        </authorList>
    </citation>
    <scope>NUCLEOTIDE SEQUENCE [LARGE SCALE GENOMIC DNA]</scope>
    <source>
        <strain evidence="6 7">CBS5Q-3</strain>
    </source>
</reference>
<dbReference type="OrthoDB" id="5290997at2"/>
<comment type="caution">
    <text evidence="6">The sequence shown here is derived from an EMBL/GenBank/DDBJ whole genome shotgun (WGS) entry which is preliminary data.</text>
</comment>
<proteinExistence type="predicted"/>
<name>A0A4Y8RCE3_9HYPH</name>
<dbReference type="SMART" id="SM00563">
    <property type="entry name" value="PlsC"/>
    <property type="match status" value="1"/>
</dbReference>
<dbReference type="EMBL" id="SOZD01000006">
    <property type="protein sequence ID" value="TFF19675.1"/>
    <property type="molecule type" value="Genomic_DNA"/>
</dbReference>
<feature type="region of interest" description="Disordered" evidence="4">
    <location>
        <begin position="235"/>
        <end position="268"/>
    </location>
</feature>
<keyword evidence="7" id="KW-1185">Reference proteome</keyword>
<dbReference type="AlphaFoldDB" id="A0A4Y8RCE3"/>
<evidence type="ECO:0000313" key="7">
    <source>
        <dbReference type="Proteomes" id="UP000298179"/>
    </source>
</evidence>
<dbReference type="Proteomes" id="UP000298179">
    <property type="component" value="Unassembled WGS sequence"/>
</dbReference>
<dbReference type="GO" id="GO:0003841">
    <property type="term" value="F:1-acylglycerol-3-phosphate O-acyltransferase activity"/>
    <property type="evidence" value="ECO:0007669"/>
    <property type="project" value="TreeGrafter"/>
</dbReference>
<evidence type="ECO:0000256" key="2">
    <source>
        <dbReference type="ARBA" id="ARBA00022679"/>
    </source>
</evidence>
<gene>
    <name evidence="6" type="ORF">E3C22_18435</name>
</gene>
<evidence type="ECO:0000256" key="4">
    <source>
        <dbReference type="SAM" id="MobiDB-lite"/>
    </source>
</evidence>
<dbReference type="RefSeq" id="WP_134763355.1">
    <property type="nucleotide sequence ID" value="NZ_SOZD01000006.1"/>
</dbReference>
<comment type="pathway">
    <text evidence="1">Lipid metabolism.</text>
</comment>
<accession>A0A4Y8RCE3</accession>
<evidence type="ECO:0000259" key="5">
    <source>
        <dbReference type="SMART" id="SM00563"/>
    </source>
</evidence>
<organism evidence="6 7">
    <name type="scientific">Jiella endophytica</name>
    <dbReference type="NCBI Taxonomy" id="2558362"/>
    <lineage>
        <taxon>Bacteria</taxon>
        <taxon>Pseudomonadati</taxon>
        <taxon>Pseudomonadota</taxon>
        <taxon>Alphaproteobacteria</taxon>
        <taxon>Hyphomicrobiales</taxon>
        <taxon>Aurantimonadaceae</taxon>
        <taxon>Jiella</taxon>
    </lineage>
</organism>
<feature type="compositionally biased region" description="Polar residues" evidence="4">
    <location>
        <begin position="248"/>
        <end position="268"/>
    </location>
</feature>
<feature type="domain" description="Phospholipid/glycerol acyltransferase" evidence="5">
    <location>
        <begin position="72"/>
        <end position="186"/>
    </location>
</feature>
<keyword evidence="3 6" id="KW-0012">Acyltransferase</keyword>
<keyword evidence="2 6" id="KW-0808">Transferase</keyword>